<evidence type="ECO:0000313" key="3">
    <source>
        <dbReference type="RefSeq" id="XP_035825359.1"/>
    </source>
</evidence>
<dbReference type="RefSeq" id="XP_035825359.1">
    <property type="nucleotide sequence ID" value="XM_035969466.1"/>
</dbReference>
<accession>A0ABM1VSG7</accession>
<keyword evidence="1" id="KW-0732">Signal</keyword>
<keyword evidence="2" id="KW-1185">Reference proteome</keyword>
<proteinExistence type="predicted"/>
<protein>
    <submittedName>
        <fullName evidence="3">Uncharacterized protein LOC118477592</fullName>
    </submittedName>
</protein>
<dbReference type="Gene3D" id="2.10.80.10">
    <property type="entry name" value="Lipase, subunit A"/>
    <property type="match status" value="1"/>
</dbReference>
<dbReference type="GeneID" id="118477592"/>
<gene>
    <name evidence="3" type="primary">LOC118477592</name>
</gene>
<dbReference type="Proteomes" id="UP000694888">
    <property type="component" value="Unplaced"/>
</dbReference>
<feature type="chain" id="PRO_5046411305" evidence="1">
    <location>
        <begin position="23"/>
        <end position="109"/>
    </location>
</feature>
<feature type="signal peptide" evidence="1">
    <location>
        <begin position="1"/>
        <end position="22"/>
    </location>
</feature>
<reference evidence="3" key="1">
    <citation type="submission" date="2025-08" db="UniProtKB">
        <authorList>
            <consortium name="RefSeq"/>
        </authorList>
    </citation>
    <scope>IDENTIFICATION</scope>
</reference>
<organism evidence="2 3">
    <name type="scientific">Aplysia californica</name>
    <name type="common">California sea hare</name>
    <dbReference type="NCBI Taxonomy" id="6500"/>
    <lineage>
        <taxon>Eukaryota</taxon>
        <taxon>Metazoa</taxon>
        <taxon>Spiralia</taxon>
        <taxon>Lophotrochozoa</taxon>
        <taxon>Mollusca</taxon>
        <taxon>Gastropoda</taxon>
        <taxon>Heterobranchia</taxon>
        <taxon>Euthyneura</taxon>
        <taxon>Tectipleura</taxon>
        <taxon>Aplysiida</taxon>
        <taxon>Aplysioidea</taxon>
        <taxon>Aplysiidae</taxon>
        <taxon>Aplysia</taxon>
    </lineage>
</organism>
<sequence>MNKFVIALSIIVASMLYAQTRAAVACSTNADCPGGCCAYTRTGHVCKSLGKKGDVCDLEGKGLAKDVCVCETGMTCVKIDLSVLGDKAGQINVIFERHHYGLCDTNPIG</sequence>
<evidence type="ECO:0000313" key="2">
    <source>
        <dbReference type="Proteomes" id="UP000694888"/>
    </source>
</evidence>
<evidence type="ECO:0000256" key="1">
    <source>
        <dbReference type="SAM" id="SignalP"/>
    </source>
</evidence>
<name>A0ABM1VSG7_APLCA</name>